<reference evidence="5" key="1">
    <citation type="submission" date="2020-10" db="EMBL/GenBank/DDBJ databases">
        <authorList>
            <person name="Gilroy R."/>
        </authorList>
    </citation>
    <scope>NUCLEOTIDE SEQUENCE</scope>
    <source>
        <strain evidence="5">1370</strain>
    </source>
</reference>
<dbReference type="SUPFAM" id="SSF51445">
    <property type="entry name" value="(Trans)glycosidases"/>
    <property type="match status" value="1"/>
</dbReference>
<evidence type="ECO:0000313" key="6">
    <source>
        <dbReference type="Proteomes" id="UP000823960"/>
    </source>
</evidence>
<evidence type="ECO:0000313" key="5">
    <source>
        <dbReference type="EMBL" id="HIV11455.1"/>
    </source>
</evidence>
<evidence type="ECO:0000259" key="4">
    <source>
        <dbReference type="Pfam" id="PF00150"/>
    </source>
</evidence>
<dbReference type="AlphaFoldDB" id="A0A9D1T4E4"/>
<accession>A0A9D1T4E4</accession>
<comment type="similarity">
    <text evidence="3">Belongs to the glycosyl hydrolase 5 (cellulase A) family.</text>
</comment>
<dbReference type="EMBL" id="DVOL01000104">
    <property type="protein sequence ID" value="HIV11455.1"/>
    <property type="molecule type" value="Genomic_DNA"/>
</dbReference>
<dbReference type="Pfam" id="PF00150">
    <property type="entry name" value="Cellulase"/>
    <property type="match status" value="1"/>
</dbReference>
<name>A0A9D1T4E4_9FIRM</name>
<evidence type="ECO:0000256" key="1">
    <source>
        <dbReference type="ARBA" id="ARBA00022801"/>
    </source>
</evidence>
<dbReference type="InterPro" id="IPR001547">
    <property type="entry name" value="Glyco_hydro_5"/>
</dbReference>
<gene>
    <name evidence="5" type="ORF">IAD28_07170</name>
</gene>
<dbReference type="PANTHER" id="PTHR34142">
    <property type="entry name" value="ENDO-BETA-1,4-GLUCANASE A"/>
    <property type="match status" value="1"/>
</dbReference>
<evidence type="ECO:0000256" key="2">
    <source>
        <dbReference type="ARBA" id="ARBA00023295"/>
    </source>
</evidence>
<dbReference type="GO" id="GO:0004553">
    <property type="term" value="F:hydrolase activity, hydrolyzing O-glycosyl compounds"/>
    <property type="evidence" value="ECO:0007669"/>
    <property type="project" value="InterPro"/>
</dbReference>
<sequence>MIIKKLKASGLISALTAVVLSVSMLFGCGSAPAEGLRSSCTAEEMAKRMGLGLNLGNTMEAHHSAGSDNPDCEWVNVLGDNTPADYEVCWGAVETTQEIIDGMKESGFSTVRIPVFWGNMMENDGSYEINSRYIKRVKEIVDYCDKADLIAVINCHHFDEFVIRRNSIEDCVEIFTKLWTQIAEYFKDYNYNLVFEGYNEYLGGAQFNEEGELAELSQDDAYRLTNSLNQAFVDAVRSTGSKNSDRVLIISGYNTNIDRTTSDRFIVPSDSAEDRLMVSVHYVDNAMYWSKKIGSQEWLDYTDSQIALLEEAFISKGIPVFMGECTGMYPPENFSDNRLYSHSSECLEIVLTKLLEKGIVPVIWDTNGGLYSRTEYKIPHDFENEVIKKLSDIYTYSYS</sequence>
<organism evidence="5 6">
    <name type="scientific">Candidatus Faeciplasma avium</name>
    <dbReference type="NCBI Taxonomy" id="2840798"/>
    <lineage>
        <taxon>Bacteria</taxon>
        <taxon>Bacillati</taxon>
        <taxon>Bacillota</taxon>
        <taxon>Clostridia</taxon>
        <taxon>Eubacteriales</taxon>
        <taxon>Oscillospiraceae</taxon>
        <taxon>Oscillospiraceae incertae sedis</taxon>
        <taxon>Candidatus Faeciplasma</taxon>
    </lineage>
</organism>
<protein>
    <submittedName>
        <fullName evidence="5">Glycoside hydrolase family 5 protein</fullName>
    </submittedName>
</protein>
<evidence type="ECO:0000256" key="3">
    <source>
        <dbReference type="RuleBase" id="RU361153"/>
    </source>
</evidence>
<dbReference type="PANTHER" id="PTHR34142:SF1">
    <property type="entry name" value="GLYCOSIDE HYDROLASE FAMILY 5 DOMAIN-CONTAINING PROTEIN"/>
    <property type="match status" value="1"/>
</dbReference>
<dbReference type="Gene3D" id="3.20.20.80">
    <property type="entry name" value="Glycosidases"/>
    <property type="match status" value="1"/>
</dbReference>
<feature type="domain" description="Glycoside hydrolase family 5" evidence="4">
    <location>
        <begin position="84"/>
        <end position="367"/>
    </location>
</feature>
<dbReference type="GO" id="GO:0009251">
    <property type="term" value="P:glucan catabolic process"/>
    <property type="evidence" value="ECO:0007669"/>
    <property type="project" value="TreeGrafter"/>
</dbReference>
<proteinExistence type="inferred from homology"/>
<keyword evidence="1 3" id="KW-0378">Hydrolase</keyword>
<dbReference type="InterPro" id="IPR017853">
    <property type="entry name" value="GH"/>
</dbReference>
<dbReference type="PROSITE" id="PS51257">
    <property type="entry name" value="PROKAR_LIPOPROTEIN"/>
    <property type="match status" value="1"/>
</dbReference>
<reference evidence="5" key="2">
    <citation type="journal article" date="2021" name="PeerJ">
        <title>Extensive microbial diversity within the chicken gut microbiome revealed by metagenomics and culture.</title>
        <authorList>
            <person name="Gilroy R."/>
            <person name="Ravi A."/>
            <person name="Getino M."/>
            <person name="Pursley I."/>
            <person name="Horton D.L."/>
            <person name="Alikhan N.F."/>
            <person name="Baker D."/>
            <person name="Gharbi K."/>
            <person name="Hall N."/>
            <person name="Watson M."/>
            <person name="Adriaenssens E.M."/>
            <person name="Foster-Nyarko E."/>
            <person name="Jarju S."/>
            <person name="Secka A."/>
            <person name="Antonio M."/>
            <person name="Oren A."/>
            <person name="Chaudhuri R.R."/>
            <person name="La Ragione R."/>
            <person name="Hildebrand F."/>
            <person name="Pallen M.J."/>
        </authorList>
    </citation>
    <scope>NUCLEOTIDE SEQUENCE</scope>
    <source>
        <strain evidence="5">1370</strain>
    </source>
</reference>
<keyword evidence="2 3" id="KW-0326">Glycosidase</keyword>
<dbReference type="Proteomes" id="UP000823960">
    <property type="component" value="Unassembled WGS sequence"/>
</dbReference>
<comment type="caution">
    <text evidence="5">The sequence shown here is derived from an EMBL/GenBank/DDBJ whole genome shotgun (WGS) entry which is preliminary data.</text>
</comment>